<dbReference type="Pfam" id="PF11209">
    <property type="entry name" value="LmeA"/>
    <property type="match status" value="1"/>
</dbReference>
<keyword evidence="2" id="KW-1185">Reference proteome</keyword>
<evidence type="ECO:0000313" key="1">
    <source>
        <dbReference type="EMBL" id="SIR90654.1"/>
    </source>
</evidence>
<evidence type="ECO:0008006" key="3">
    <source>
        <dbReference type="Google" id="ProtNLM"/>
    </source>
</evidence>
<organism evidence="1 2">
    <name type="scientific">Microbispora rosea</name>
    <dbReference type="NCBI Taxonomy" id="58117"/>
    <lineage>
        <taxon>Bacteria</taxon>
        <taxon>Bacillati</taxon>
        <taxon>Actinomycetota</taxon>
        <taxon>Actinomycetes</taxon>
        <taxon>Streptosporangiales</taxon>
        <taxon>Streptosporangiaceae</taxon>
        <taxon>Microbispora</taxon>
    </lineage>
</organism>
<protein>
    <recommendedName>
        <fullName evidence="3">DUF2993 domain-containing protein</fullName>
    </recommendedName>
</protein>
<dbReference type="STRING" id="58117.SAMN05421833_11950"/>
<reference evidence="2" key="1">
    <citation type="submission" date="2017-01" db="EMBL/GenBank/DDBJ databases">
        <authorList>
            <person name="Varghese N."/>
            <person name="Submissions S."/>
        </authorList>
    </citation>
    <scope>NUCLEOTIDE SEQUENCE [LARGE SCALE GENOMIC DNA]</scope>
    <source>
        <strain evidence="2">ATCC 12950</strain>
    </source>
</reference>
<evidence type="ECO:0000313" key="2">
    <source>
        <dbReference type="Proteomes" id="UP000186096"/>
    </source>
</evidence>
<name>A0A1N7ERI1_9ACTN</name>
<dbReference type="InterPro" id="IPR021373">
    <property type="entry name" value="DUF2993"/>
</dbReference>
<gene>
    <name evidence="1" type="ORF">SAMN05421833_11950</name>
</gene>
<dbReference type="RefSeq" id="WP_030510417.1">
    <property type="nucleotide sequence ID" value="NZ_FTNI01000019.1"/>
</dbReference>
<accession>A0A1N7ERI1</accession>
<sequence length="226" mass="24093">MRKLVVAVALLAIVLVVLDRVAVVGVQREIARQIEAKYDLAEAPSVQVKGVPFLTQAISGRYEEISIGIGKVEREGVQLERIDATLYGVTAPLSDLIQNAATTDIRADRVTGTVVISRQTLSARAPRGIKVEGTGDDELRVSGNVPVLGNQVPITADMKIQVVQGAIRLTPTNVKIAGGIPVPNPERLISFTVPVKNLPLNLRITRVKSTSEGLAVQGTASDVPLR</sequence>
<dbReference type="OrthoDB" id="3215846at2"/>
<dbReference type="AlphaFoldDB" id="A0A1N7ERI1"/>
<dbReference type="GeneID" id="97500543"/>
<dbReference type="Proteomes" id="UP000186096">
    <property type="component" value="Unassembled WGS sequence"/>
</dbReference>
<dbReference type="EMBL" id="FTNI01000019">
    <property type="protein sequence ID" value="SIR90654.1"/>
    <property type="molecule type" value="Genomic_DNA"/>
</dbReference>
<proteinExistence type="predicted"/>